<proteinExistence type="predicted"/>
<gene>
    <name evidence="1" type="ORF">SAMN05444350_110123</name>
</gene>
<name>A0A1M6EXI6_9BACE</name>
<dbReference type="Proteomes" id="UP000184192">
    <property type="component" value="Unassembled WGS sequence"/>
</dbReference>
<organism evidence="1 2">
    <name type="scientific">Bacteroides stercorirosoris</name>
    <dbReference type="NCBI Taxonomy" id="871324"/>
    <lineage>
        <taxon>Bacteria</taxon>
        <taxon>Pseudomonadati</taxon>
        <taxon>Bacteroidota</taxon>
        <taxon>Bacteroidia</taxon>
        <taxon>Bacteroidales</taxon>
        <taxon>Bacteroidaceae</taxon>
        <taxon>Bacteroides</taxon>
    </lineage>
</organism>
<dbReference type="EMBL" id="FQZN01000010">
    <property type="protein sequence ID" value="SHI90148.1"/>
    <property type="molecule type" value="Genomic_DNA"/>
</dbReference>
<reference evidence="2" key="1">
    <citation type="submission" date="2016-11" db="EMBL/GenBank/DDBJ databases">
        <authorList>
            <person name="Varghese N."/>
            <person name="Submissions S."/>
        </authorList>
    </citation>
    <scope>NUCLEOTIDE SEQUENCE [LARGE SCALE GENOMIC DNA]</scope>
    <source>
        <strain evidence="2">DSM 26884</strain>
    </source>
</reference>
<keyword evidence="2" id="KW-1185">Reference proteome</keyword>
<sequence length="35" mass="4055">MWAKIRKATLKYGRVFDLKGVKFDVFVLLELAKGL</sequence>
<dbReference type="AlphaFoldDB" id="A0A1M6EXI6"/>
<protein>
    <submittedName>
        <fullName evidence="1">Uncharacterized protein</fullName>
    </submittedName>
</protein>
<accession>A0A1M6EXI6</accession>
<evidence type="ECO:0000313" key="2">
    <source>
        <dbReference type="Proteomes" id="UP000184192"/>
    </source>
</evidence>
<evidence type="ECO:0000313" key="1">
    <source>
        <dbReference type="EMBL" id="SHI90148.1"/>
    </source>
</evidence>